<evidence type="ECO:0000313" key="1">
    <source>
        <dbReference type="EMBL" id="SEJ17932.1"/>
    </source>
</evidence>
<dbReference type="Proteomes" id="UP000199223">
    <property type="component" value="Unassembled WGS sequence"/>
</dbReference>
<reference evidence="2" key="1">
    <citation type="submission" date="2016-10" db="EMBL/GenBank/DDBJ databases">
        <authorList>
            <person name="Varghese N."/>
            <person name="Submissions S."/>
        </authorList>
    </citation>
    <scope>NUCLEOTIDE SEQUENCE [LARGE SCALE GENOMIC DNA]</scope>
    <source>
        <strain evidence="2">CGMCC 1.10218</strain>
    </source>
</reference>
<dbReference type="AlphaFoldDB" id="A0A1H6WZL8"/>
<accession>A0A1H6WZL8</accession>
<proteinExistence type="predicted"/>
<sequence>MSFNDTIISLRAHILRSGAAAPLNWWGGQPFVQEAIVQRLFPARAQGAARDIVARGVAQLGMQGLTDGLTLFDLGETHETLLQAHAGMREEQWEPGGTESLADTLLTRFPELGSVRAPEVQWRENAVLNRVETSLAGLREPLSDDDVRLVIRVLLDGLKFSSPGRYVQPVVVRS</sequence>
<keyword evidence="2" id="KW-1185">Reference proteome</keyword>
<organism evidence="1 2">
    <name type="scientific">Deinococcus reticulitermitis</name>
    <dbReference type="NCBI Taxonomy" id="856736"/>
    <lineage>
        <taxon>Bacteria</taxon>
        <taxon>Thermotogati</taxon>
        <taxon>Deinococcota</taxon>
        <taxon>Deinococci</taxon>
        <taxon>Deinococcales</taxon>
        <taxon>Deinococcaceae</taxon>
        <taxon>Deinococcus</taxon>
    </lineage>
</organism>
<dbReference type="RefSeq" id="WP_092263973.1">
    <property type="nucleotide sequence ID" value="NZ_FNZA01000004.1"/>
</dbReference>
<protein>
    <submittedName>
        <fullName evidence="1">Uncharacterized protein</fullName>
    </submittedName>
</protein>
<dbReference type="EMBL" id="FNZA01000004">
    <property type="protein sequence ID" value="SEJ17932.1"/>
    <property type="molecule type" value="Genomic_DNA"/>
</dbReference>
<evidence type="ECO:0000313" key="2">
    <source>
        <dbReference type="Proteomes" id="UP000199223"/>
    </source>
</evidence>
<dbReference type="STRING" id="856736.SAMN04488058_104220"/>
<gene>
    <name evidence="1" type="ORF">SAMN04488058_104220</name>
</gene>
<name>A0A1H6WZL8_9DEIO</name>